<evidence type="ECO:0000259" key="7">
    <source>
        <dbReference type="Pfam" id="PF04545"/>
    </source>
</evidence>
<dbReference type="InterPro" id="IPR013325">
    <property type="entry name" value="RNA_pol_sigma_r2"/>
</dbReference>
<evidence type="ECO:0000313" key="9">
    <source>
        <dbReference type="Proteomes" id="UP000051096"/>
    </source>
</evidence>
<feature type="domain" description="RNA polymerase sigma-70 region 1.2" evidence="5">
    <location>
        <begin position="10"/>
        <end position="37"/>
    </location>
</feature>
<name>A0A0S8GJG6_UNCW3</name>
<dbReference type="GO" id="GO:0016987">
    <property type="term" value="F:sigma factor activity"/>
    <property type="evidence" value="ECO:0007669"/>
    <property type="project" value="UniProtKB-KW"/>
</dbReference>
<dbReference type="SUPFAM" id="SSF88946">
    <property type="entry name" value="Sigma2 domain of RNA polymerase sigma factors"/>
    <property type="match status" value="1"/>
</dbReference>
<evidence type="ECO:0008006" key="10">
    <source>
        <dbReference type="Google" id="ProtNLM"/>
    </source>
</evidence>
<feature type="domain" description="RNA polymerase sigma-70 region 4" evidence="7">
    <location>
        <begin position="217"/>
        <end position="269"/>
    </location>
</feature>
<dbReference type="EMBL" id="LJUO01000015">
    <property type="protein sequence ID" value="KPK73119.1"/>
    <property type="molecule type" value="Genomic_DNA"/>
</dbReference>
<dbReference type="PATRIC" id="fig|1703780.3.peg.943"/>
<dbReference type="PIRSF" id="PIRSF000770">
    <property type="entry name" value="RNA_pol_sigma-SigE/K"/>
    <property type="match status" value="1"/>
</dbReference>
<accession>A0A0S8GJG6</accession>
<dbReference type="InterPro" id="IPR007630">
    <property type="entry name" value="RNA_pol_sigma70_r4"/>
</dbReference>
<evidence type="ECO:0000256" key="1">
    <source>
        <dbReference type="ARBA" id="ARBA00023015"/>
    </source>
</evidence>
<dbReference type="AlphaFoldDB" id="A0A0S8GJG6"/>
<dbReference type="PRINTS" id="PR00046">
    <property type="entry name" value="SIGMA70FCT"/>
</dbReference>
<dbReference type="Pfam" id="PF00140">
    <property type="entry name" value="Sigma70_r1_2"/>
    <property type="match status" value="1"/>
</dbReference>
<reference evidence="8 9" key="1">
    <citation type="journal article" date="2015" name="Microbiome">
        <title>Genomic resolution of linkages in carbon, nitrogen, and sulfur cycling among widespread estuary sediment bacteria.</title>
        <authorList>
            <person name="Baker B.J."/>
            <person name="Lazar C.S."/>
            <person name="Teske A.P."/>
            <person name="Dick G.J."/>
        </authorList>
    </citation>
    <scope>NUCLEOTIDE SEQUENCE [LARGE SCALE GENOMIC DNA]</scope>
    <source>
        <strain evidence="8">SM23_60</strain>
    </source>
</reference>
<keyword evidence="1" id="KW-0805">Transcription regulation</keyword>
<keyword evidence="4" id="KW-0804">Transcription</keyword>
<dbReference type="CDD" id="cd06171">
    <property type="entry name" value="Sigma70_r4"/>
    <property type="match status" value="1"/>
</dbReference>
<evidence type="ECO:0000259" key="5">
    <source>
        <dbReference type="Pfam" id="PF00140"/>
    </source>
</evidence>
<dbReference type="InterPro" id="IPR000943">
    <property type="entry name" value="RNA_pol_sigma70"/>
</dbReference>
<keyword evidence="3" id="KW-0238">DNA-binding</keyword>
<dbReference type="Gene3D" id="1.10.601.10">
    <property type="entry name" value="RNA Polymerase Primary Sigma Factor"/>
    <property type="match status" value="1"/>
</dbReference>
<dbReference type="InterPro" id="IPR013324">
    <property type="entry name" value="RNA_pol_sigma_r3/r4-like"/>
</dbReference>
<dbReference type="NCBIfam" id="TIGR02937">
    <property type="entry name" value="sigma70-ECF"/>
    <property type="match status" value="1"/>
</dbReference>
<dbReference type="Proteomes" id="UP000051096">
    <property type="component" value="Unassembled WGS sequence"/>
</dbReference>
<dbReference type="PANTHER" id="PTHR30603:SF47">
    <property type="entry name" value="RNA POLYMERASE SIGMA FACTOR SIGD, CHLOROPLASTIC"/>
    <property type="match status" value="1"/>
</dbReference>
<dbReference type="InterPro" id="IPR050239">
    <property type="entry name" value="Sigma-70_RNA_pol_init_factors"/>
</dbReference>
<dbReference type="Pfam" id="PF04545">
    <property type="entry name" value="Sigma70_r4"/>
    <property type="match status" value="1"/>
</dbReference>
<evidence type="ECO:0000256" key="4">
    <source>
        <dbReference type="ARBA" id="ARBA00023163"/>
    </source>
</evidence>
<evidence type="ECO:0000256" key="3">
    <source>
        <dbReference type="ARBA" id="ARBA00023125"/>
    </source>
</evidence>
<keyword evidence="2" id="KW-0731">Sigma factor</keyword>
<dbReference type="GO" id="GO:0003677">
    <property type="term" value="F:DNA binding"/>
    <property type="evidence" value="ECO:0007669"/>
    <property type="project" value="UniProtKB-KW"/>
</dbReference>
<dbReference type="InterPro" id="IPR009042">
    <property type="entry name" value="RNA_pol_sigma70_r1_2"/>
</dbReference>
<evidence type="ECO:0000259" key="6">
    <source>
        <dbReference type="Pfam" id="PF04542"/>
    </source>
</evidence>
<protein>
    <recommendedName>
        <fullName evidence="10">RNA polymerase subunit sigma</fullName>
    </recommendedName>
</protein>
<dbReference type="Pfam" id="PF04542">
    <property type="entry name" value="Sigma70_r2"/>
    <property type="match status" value="1"/>
</dbReference>
<dbReference type="SUPFAM" id="SSF88659">
    <property type="entry name" value="Sigma3 and sigma4 domains of RNA polymerase sigma factors"/>
    <property type="match status" value="2"/>
</dbReference>
<dbReference type="GO" id="GO:0006352">
    <property type="term" value="P:DNA-templated transcription initiation"/>
    <property type="evidence" value="ECO:0007669"/>
    <property type="project" value="InterPro"/>
</dbReference>
<organism evidence="8 9">
    <name type="scientific">candidate division WOR_3 bacterium SM23_60</name>
    <dbReference type="NCBI Taxonomy" id="1703780"/>
    <lineage>
        <taxon>Bacteria</taxon>
        <taxon>Bacteria division WOR-3</taxon>
    </lineage>
</organism>
<dbReference type="InterPro" id="IPR014284">
    <property type="entry name" value="RNA_pol_sigma-70_dom"/>
</dbReference>
<dbReference type="PANTHER" id="PTHR30603">
    <property type="entry name" value="RNA POLYMERASE SIGMA FACTOR RPO"/>
    <property type="match status" value="1"/>
</dbReference>
<feature type="domain" description="RNA polymerase sigma-70 region 2" evidence="6">
    <location>
        <begin position="50"/>
        <end position="115"/>
    </location>
</feature>
<comment type="caution">
    <text evidence="8">The sequence shown here is derived from an EMBL/GenBank/DDBJ whole genome shotgun (WGS) entry which is preliminary data.</text>
</comment>
<dbReference type="InterPro" id="IPR007627">
    <property type="entry name" value="RNA_pol_sigma70_r2"/>
</dbReference>
<evidence type="ECO:0000313" key="8">
    <source>
        <dbReference type="EMBL" id="KPK73119.1"/>
    </source>
</evidence>
<gene>
    <name evidence="8" type="ORF">AMJ87_02705</name>
</gene>
<dbReference type="Gene3D" id="1.20.140.160">
    <property type="match status" value="1"/>
</dbReference>
<proteinExistence type="predicted"/>
<sequence>MFRVTSDRGLKQYLEEISQFPILKKEEEFRLAKRVRTKNDEEAKEKLICSNLRIVVYIAKKFRNQGLTLSELINSGNEGLIHATSKFDERKGYRFNTYSVWWVKRAIYDAINAERGIVQKSFLAKRIQIKTKQYIQKRGQEPTVAELATILKVDETAVSLALRELIPPYSLDETFENSESPYIESVMLDMEGADNLIAPPPDELFKKKVQKERLMDALHKLEPREQEILKRNFGLGDYEVHSLKDISRIMNITRERVRQIKENALRKLKIVLSRRKT</sequence>
<evidence type="ECO:0000256" key="2">
    <source>
        <dbReference type="ARBA" id="ARBA00023082"/>
    </source>
</evidence>